<dbReference type="Pfam" id="PF00497">
    <property type="entry name" value="SBP_bac_3"/>
    <property type="match status" value="1"/>
</dbReference>
<sequence length="305" mass="33734">MDFRVCIRYGAVVLGLLAMGFAVAQPRAVTEVAPFTGTLQKIYETGVIRIGHRENSPPFAFLNAQRRPIGYSLDLCDVIVEQVGELLHRSPRVEYVPVSPSNRFDLVNSGAVDLECGSTTASAERRTVFDFSPAIFITGTKLLVKRGSGIRSLRDLRGKTVVLTSGTVHADTVPRLAQRQKVDIQFVFAPDHDASFKILAEGKADAFANDDIQLYGAIALRNAASDYRVVGDFLTYADYALMFRRGDAEFAEVINQAFERMAGTGETRAIYRRWFQQRLPDGANLNVPMSAHLEHVFKLQALSSD</sequence>
<organism evidence="6 7">
    <name type="scientific">Pseudaquabacterium terrae</name>
    <dbReference type="NCBI Taxonomy" id="2732868"/>
    <lineage>
        <taxon>Bacteria</taxon>
        <taxon>Pseudomonadati</taxon>
        <taxon>Pseudomonadota</taxon>
        <taxon>Betaproteobacteria</taxon>
        <taxon>Burkholderiales</taxon>
        <taxon>Sphaerotilaceae</taxon>
        <taxon>Pseudaquabacterium</taxon>
    </lineage>
</organism>
<keyword evidence="3 4" id="KW-0732">Signal</keyword>
<dbReference type="InterPro" id="IPR051455">
    <property type="entry name" value="Bact_solute-bind_prot3"/>
</dbReference>
<evidence type="ECO:0000256" key="4">
    <source>
        <dbReference type="SAM" id="SignalP"/>
    </source>
</evidence>
<dbReference type="SUPFAM" id="SSF53850">
    <property type="entry name" value="Periplasmic binding protein-like II"/>
    <property type="match status" value="1"/>
</dbReference>
<dbReference type="SMART" id="SM00062">
    <property type="entry name" value="PBPb"/>
    <property type="match status" value="1"/>
</dbReference>
<keyword evidence="7" id="KW-1185">Reference proteome</keyword>
<dbReference type="InterPro" id="IPR001638">
    <property type="entry name" value="Solute-binding_3/MltF_N"/>
</dbReference>
<evidence type="ECO:0000256" key="1">
    <source>
        <dbReference type="ARBA" id="ARBA00010333"/>
    </source>
</evidence>
<dbReference type="PANTHER" id="PTHR30085">
    <property type="entry name" value="AMINO ACID ABC TRANSPORTER PERMEASE"/>
    <property type="match status" value="1"/>
</dbReference>
<evidence type="ECO:0000256" key="2">
    <source>
        <dbReference type="ARBA" id="ARBA00022448"/>
    </source>
</evidence>
<protein>
    <submittedName>
        <fullName evidence="6">Amino acid ABC transporter substrate-binding protein</fullName>
    </submittedName>
</protein>
<name>A0ABX2ESS2_9BURK</name>
<dbReference type="PANTHER" id="PTHR30085:SF2">
    <property type="entry name" value="GLUTAMATE_ASPARTATE IMPORT SOLUTE-BINDING PROTEIN"/>
    <property type="match status" value="1"/>
</dbReference>
<feature type="chain" id="PRO_5046639795" evidence="4">
    <location>
        <begin position="25"/>
        <end position="305"/>
    </location>
</feature>
<gene>
    <name evidence="6" type="ORF">HLB44_32670</name>
</gene>
<evidence type="ECO:0000256" key="3">
    <source>
        <dbReference type="ARBA" id="ARBA00022729"/>
    </source>
</evidence>
<comment type="similarity">
    <text evidence="1">Belongs to the bacterial solute-binding protein 3 family.</text>
</comment>
<evidence type="ECO:0000313" key="7">
    <source>
        <dbReference type="Proteomes" id="UP000737171"/>
    </source>
</evidence>
<keyword evidence="2" id="KW-0813">Transport</keyword>
<dbReference type="RefSeq" id="WP_173133588.1">
    <property type="nucleotide sequence ID" value="NZ_JABRWJ010000014.1"/>
</dbReference>
<dbReference type="Gene3D" id="3.40.190.10">
    <property type="entry name" value="Periplasmic binding protein-like II"/>
    <property type="match status" value="2"/>
</dbReference>
<evidence type="ECO:0000313" key="6">
    <source>
        <dbReference type="EMBL" id="NRF71749.1"/>
    </source>
</evidence>
<dbReference type="EMBL" id="JABRWJ010000014">
    <property type="protein sequence ID" value="NRF71749.1"/>
    <property type="molecule type" value="Genomic_DNA"/>
</dbReference>
<evidence type="ECO:0000259" key="5">
    <source>
        <dbReference type="SMART" id="SM00062"/>
    </source>
</evidence>
<feature type="domain" description="Solute-binding protein family 3/N-terminal" evidence="5">
    <location>
        <begin position="47"/>
        <end position="278"/>
    </location>
</feature>
<comment type="caution">
    <text evidence="6">The sequence shown here is derived from an EMBL/GenBank/DDBJ whole genome shotgun (WGS) entry which is preliminary data.</text>
</comment>
<dbReference type="CDD" id="cd13688">
    <property type="entry name" value="PBP2_GltI_DEBP"/>
    <property type="match status" value="1"/>
</dbReference>
<feature type="signal peptide" evidence="4">
    <location>
        <begin position="1"/>
        <end position="24"/>
    </location>
</feature>
<accession>A0ABX2ESS2</accession>
<reference evidence="6 7" key="1">
    <citation type="submission" date="2020-05" db="EMBL/GenBank/DDBJ databases">
        <title>Aquincola sp. isolate from soil.</title>
        <authorList>
            <person name="Han J."/>
            <person name="Kim D.-U."/>
        </authorList>
    </citation>
    <scope>NUCLEOTIDE SEQUENCE [LARGE SCALE GENOMIC DNA]</scope>
    <source>
        <strain evidence="6 7">S2</strain>
    </source>
</reference>
<proteinExistence type="inferred from homology"/>
<dbReference type="Proteomes" id="UP000737171">
    <property type="component" value="Unassembled WGS sequence"/>
</dbReference>